<dbReference type="AlphaFoldDB" id="A0A6G1SDL3"/>
<evidence type="ECO:0000256" key="6">
    <source>
        <dbReference type="ARBA" id="ARBA00023067"/>
    </source>
</evidence>
<dbReference type="PANTHER" id="PTHR14418">
    <property type="entry name" value="CONDENSIN COMPLEX SUBUNIT 3-RELATED"/>
    <property type="match status" value="1"/>
</dbReference>
<evidence type="ECO:0000256" key="4">
    <source>
        <dbReference type="ARBA" id="ARBA00022618"/>
    </source>
</evidence>
<dbReference type="InterPro" id="IPR011989">
    <property type="entry name" value="ARM-like"/>
</dbReference>
<dbReference type="GO" id="GO:0005737">
    <property type="term" value="C:cytoplasm"/>
    <property type="evidence" value="ECO:0007669"/>
    <property type="project" value="TreeGrafter"/>
</dbReference>
<comment type="subcellular location">
    <subcellularLocation>
        <location evidence="1">Chromosome</location>
    </subcellularLocation>
</comment>
<dbReference type="GO" id="GO:0000796">
    <property type="term" value="C:condensin complex"/>
    <property type="evidence" value="ECO:0007669"/>
    <property type="project" value="InterPro"/>
</dbReference>
<comment type="similarity">
    <text evidence="2">Belongs to the CND3 (condensin subunit 3) family.</text>
</comment>
<dbReference type="GO" id="GO:0051301">
    <property type="term" value="P:cell division"/>
    <property type="evidence" value="ECO:0007669"/>
    <property type="project" value="UniProtKB-KW"/>
</dbReference>
<proteinExistence type="inferred from homology"/>
<reference evidence="11" key="1">
    <citation type="submission" date="2018-10" db="EMBL/GenBank/DDBJ databases">
        <title>Transcriptome assembly of Aceria tosichella (Wheat curl mite) Type 2.</title>
        <authorList>
            <person name="Scully E.D."/>
            <person name="Geib S.M."/>
            <person name="Palmer N.A."/>
            <person name="Gupta A.K."/>
            <person name="Sarath G."/>
            <person name="Tatineni S."/>
        </authorList>
    </citation>
    <scope>NUCLEOTIDE SEQUENCE</scope>
    <source>
        <strain evidence="11">LincolnNE</strain>
    </source>
</reference>
<accession>A0A6G1SDL3</accession>
<feature type="compositionally biased region" description="Basic residues" evidence="9">
    <location>
        <begin position="1"/>
        <end position="12"/>
    </location>
</feature>
<feature type="domain" description="Nuclear condensin complex subunit 3 C-terminal" evidence="10">
    <location>
        <begin position="696"/>
        <end position="884"/>
    </location>
</feature>
<keyword evidence="7" id="KW-0131">Cell cycle</keyword>
<dbReference type="SUPFAM" id="SSF48371">
    <property type="entry name" value="ARM repeat"/>
    <property type="match status" value="1"/>
</dbReference>
<dbReference type="PANTHER" id="PTHR14418:SF5">
    <property type="entry name" value="CONDENSIN COMPLEX SUBUNIT 3"/>
    <property type="match status" value="1"/>
</dbReference>
<evidence type="ECO:0000256" key="8">
    <source>
        <dbReference type="SAM" id="Coils"/>
    </source>
</evidence>
<name>A0A6G1SDL3_9ACAR</name>
<dbReference type="InterPro" id="IPR016024">
    <property type="entry name" value="ARM-type_fold"/>
</dbReference>
<evidence type="ECO:0000256" key="9">
    <source>
        <dbReference type="SAM" id="MobiDB-lite"/>
    </source>
</evidence>
<keyword evidence="6" id="KW-0226">DNA condensation</keyword>
<dbReference type="GO" id="GO:0000793">
    <property type="term" value="C:condensed chromosome"/>
    <property type="evidence" value="ECO:0007669"/>
    <property type="project" value="TreeGrafter"/>
</dbReference>
<evidence type="ECO:0000313" key="11">
    <source>
        <dbReference type="EMBL" id="MDE48616.1"/>
    </source>
</evidence>
<dbReference type="EMBL" id="GGYP01003845">
    <property type="protein sequence ID" value="MDE48616.1"/>
    <property type="molecule type" value="Transcribed_RNA"/>
</dbReference>
<dbReference type="InterPro" id="IPR025977">
    <property type="entry name" value="Cnd3_C"/>
</dbReference>
<feature type="compositionally biased region" description="Polar residues" evidence="9">
    <location>
        <begin position="18"/>
        <end position="27"/>
    </location>
</feature>
<evidence type="ECO:0000259" key="10">
    <source>
        <dbReference type="Pfam" id="PF12719"/>
    </source>
</evidence>
<keyword evidence="8" id="KW-0175">Coiled coil</keyword>
<keyword evidence="4" id="KW-0132">Cell division</keyword>
<dbReference type="GO" id="GO:0007076">
    <property type="term" value="P:mitotic chromosome condensation"/>
    <property type="evidence" value="ECO:0007669"/>
    <property type="project" value="InterPro"/>
</dbReference>
<feature type="region of interest" description="Disordered" evidence="9">
    <location>
        <begin position="1"/>
        <end position="27"/>
    </location>
</feature>
<gene>
    <name evidence="11" type="primary">NCAPG</name>
    <name evidence="11" type="ORF">g.13904</name>
</gene>
<protein>
    <submittedName>
        <fullName evidence="11">Condensin complex subunit 3</fullName>
    </submittedName>
</protein>
<evidence type="ECO:0000256" key="1">
    <source>
        <dbReference type="ARBA" id="ARBA00004286"/>
    </source>
</evidence>
<keyword evidence="3" id="KW-0158">Chromosome</keyword>
<feature type="region of interest" description="Disordered" evidence="9">
    <location>
        <begin position="654"/>
        <end position="677"/>
    </location>
</feature>
<evidence type="ECO:0000256" key="2">
    <source>
        <dbReference type="ARBA" id="ARBA00006533"/>
    </source>
</evidence>
<dbReference type="InterPro" id="IPR027165">
    <property type="entry name" value="CND3"/>
</dbReference>
<organism evidence="11">
    <name type="scientific">Aceria tosichella</name>
    <name type="common">wheat curl mite</name>
    <dbReference type="NCBI Taxonomy" id="561515"/>
    <lineage>
        <taxon>Eukaryota</taxon>
        <taxon>Metazoa</taxon>
        <taxon>Ecdysozoa</taxon>
        <taxon>Arthropoda</taxon>
        <taxon>Chelicerata</taxon>
        <taxon>Arachnida</taxon>
        <taxon>Acari</taxon>
        <taxon>Acariformes</taxon>
        <taxon>Trombidiformes</taxon>
        <taxon>Prostigmata</taxon>
        <taxon>Eupodina</taxon>
        <taxon>Eriophyoidea</taxon>
        <taxon>Eriophyidae</taxon>
        <taxon>Eriophyinae</taxon>
        <taxon>Aceriini</taxon>
        <taxon>Aceria</taxon>
    </lineage>
</organism>
<keyword evidence="5" id="KW-0498">Mitosis</keyword>
<evidence type="ECO:0000256" key="7">
    <source>
        <dbReference type="ARBA" id="ARBA00023306"/>
    </source>
</evidence>
<evidence type="ECO:0000256" key="3">
    <source>
        <dbReference type="ARBA" id="ARBA00022454"/>
    </source>
</evidence>
<sequence>MSPVAAKRRKVATRATSSRRPLTTTNNTTCDQEQIISNLREIFNNSQHVTSSDQALNQLKKLYSSADFNLFEKPFMDCLRKLLQSKQTIYFKTSCDFLCKFLQYVTTSLNDDRLVRSCADVADHYMQVAHEDSRLNAVHFTSKFLSHIEALDEEICNALKVTLPKRIRDKKPAIRAQAVIASRKFQDNKLIQEGFLHHFNRDPELTVRKALLQTMDIKIFGHDFLAEATQDSHESIRKTAFQRLSKLSPSDLDSDQLHQIMHNGLFERERQASFSFKTNTLEPWLTKMYDGLDMIKLIEYFDVVKHTDDVEKLLSLVHERDLDKIENNGTATKLHHVVEAFREKWLSSGNKCLPSPDNLNERVVTVWLSLVSFCKKNSSLIKPVKIRTIQPPSNDPNESIERILDSQEQNNEEVAELYERLTPDLVNLVDFLKRFVRHADQVLKIDKSLIANYEFTYHKLMGFITTYEVGDELERKTVQEALGSILRENLLTGYFNQFIPPIVKGLHKLIYSKSSNLMINYISELIQNIRSHLEDLATPTQPPPKMMHSAISVPCKTPKSAKRVTINEKLPTRVSIATKADEQNLEFTIATKRVELEELRDKLDEFVRLKDFDQAKSINAKIEDLQAELNLLSGRRYSIASDVSHMSLEIDDEPENNKLSSTMLGPADTSLDDGRASVDPKDDTKIFKHHTNELIKCLQMYYACLECVKVTEVPPIMCNHLSHLSYESLDEWFKGNTRVRSLMIACNGLTALMDKSFAQLDRTIALFISACYDTTNSLEIKAIGFKCLVDVIIEHNEVQPPTDKLERFLNNVLKDYGKYDPKSIKKNELDFVTAIIHGTAKLFYQKKLDSPEMLSHVIIWWYHPRTYSMLTQFIGVFLPMFVRDLSAKRTSADDHWLEELLAETFVISIEYLHAYIVGPGYNIMAECDMHNLINFLCNLVPISFHPRVHDVVDKRIDDLGNSSPDLTKFLRQSKHNLTAAKVSFVAQPPPNTEAAMESQDPIVMPLRLFD</sequence>
<dbReference type="Pfam" id="PF12719">
    <property type="entry name" value="Cnd3"/>
    <property type="match status" value="1"/>
</dbReference>
<feature type="coiled-coil region" evidence="8">
    <location>
        <begin position="582"/>
        <end position="635"/>
    </location>
</feature>
<dbReference type="Gene3D" id="1.25.10.10">
    <property type="entry name" value="Leucine-rich Repeat Variant"/>
    <property type="match status" value="1"/>
</dbReference>
<evidence type="ECO:0000256" key="5">
    <source>
        <dbReference type="ARBA" id="ARBA00022776"/>
    </source>
</evidence>